<dbReference type="VEuPathDB" id="FungiDB:MAPG_00493"/>
<dbReference type="EMBL" id="GL876966">
    <property type="protein sequence ID" value="KLU81403.1"/>
    <property type="molecule type" value="Genomic_DNA"/>
</dbReference>
<dbReference type="OMA" id="ACDTIYN"/>
<feature type="region of interest" description="Disordered" evidence="1">
    <location>
        <begin position="150"/>
        <end position="178"/>
    </location>
</feature>
<proteinExistence type="predicted"/>
<evidence type="ECO:0008006" key="5">
    <source>
        <dbReference type="Google" id="ProtNLM"/>
    </source>
</evidence>
<organism evidence="3 4">
    <name type="scientific">Magnaporthiopsis poae (strain ATCC 64411 / 73-15)</name>
    <name type="common">Kentucky bluegrass fungus</name>
    <name type="synonym">Magnaporthe poae</name>
    <dbReference type="NCBI Taxonomy" id="644358"/>
    <lineage>
        <taxon>Eukaryota</taxon>
        <taxon>Fungi</taxon>
        <taxon>Dikarya</taxon>
        <taxon>Ascomycota</taxon>
        <taxon>Pezizomycotina</taxon>
        <taxon>Sordariomycetes</taxon>
        <taxon>Sordariomycetidae</taxon>
        <taxon>Magnaporthales</taxon>
        <taxon>Magnaporthaceae</taxon>
        <taxon>Magnaporthiopsis</taxon>
    </lineage>
</organism>
<dbReference type="Proteomes" id="UP000011715">
    <property type="component" value="Unassembled WGS sequence"/>
</dbReference>
<dbReference type="PANTHER" id="PTHR14614">
    <property type="entry name" value="HEPATOCELLULAR CARCINOMA-ASSOCIATED ANTIGEN"/>
    <property type="match status" value="1"/>
</dbReference>
<gene>
    <name evidence="2" type="ORF">MAPG_00493</name>
</gene>
<dbReference type="AlphaFoldDB" id="A0A0C4DL55"/>
<dbReference type="EMBL" id="ADBL01000116">
    <property type="status" value="NOT_ANNOTATED_CDS"/>
    <property type="molecule type" value="Genomic_DNA"/>
</dbReference>
<evidence type="ECO:0000256" key="1">
    <source>
        <dbReference type="SAM" id="MobiDB-lite"/>
    </source>
</evidence>
<sequence>MASVAFFNEQLGSEVEDPDEETFLLFAQDIPSQNLGFVDSTASSLELTVAGKDLTIHQSPGILSSTRSGGTTGAVVWKVTPLFAEWAASPGNILARSGAVSQTSAVLELGCGISAIVGIVLSPAVSSYTLTDQAYVSRLVEQNIQENRAALGGGRSSTKSRKGGGSSGAQADAGSSSSLRFTPLDWETDEVTASLTGSAQILGFDLVIACDCIYNESLIEPLVQTCVDACALGKASDGDDGAAAPCVCVVAQQLRDPEVFESWVRCFCRSFHVWRVPDDSLPQSLRSSSGFVVHVGLLKG</sequence>
<accession>A0A0C4DL55</accession>
<dbReference type="STRING" id="644358.A0A0C4DL55"/>
<reference evidence="4" key="2">
    <citation type="submission" date="2010-05" db="EMBL/GenBank/DDBJ databases">
        <title>The genome sequence of Magnaporthe poae strain ATCC 64411.</title>
        <authorList>
            <person name="Ma L.-J."/>
            <person name="Dead R."/>
            <person name="Young S."/>
            <person name="Zeng Q."/>
            <person name="Koehrsen M."/>
            <person name="Alvarado L."/>
            <person name="Berlin A."/>
            <person name="Chapman S.B."/>
            <person name="Chen Z."/>
            <person name="Freedman E."/>
            <person name="Gellesch M."/>
            <person name="Goldberg J."/>
            <person name="Griggs A."/>
            <person name="Gujja S."/>
            <person name="Heilman E.R."/>
            <person name="Heiman D."/>
            <person name="Hepburn T."/>
            <person name="Howarth C."/>
            <person name="Jen D."/>
            <person name="Larson L."/>
            <person name="Mehta T."/>
            <person name="Neiman D."/>
            <person name="Pearson M."/>
            <person name="Roberts A."/>
            <person name="Saif S."/>
            <person name="Shea T."/>
            <person name="Shenoy N."/>
            <person name="Sisk P."/>
            <person name="Stolte C."/>
            <person name="Sykes S."/>
            <person name="Walk T."/>
            <person name="White J."/>
            <person name="Yandava C."/>
            <person name="Haas B."/>
            <person name="Nusbaum C."/>
            <person name="Birren B."/>
        </authorList>
    </citation>
    <scope>NUCLEOTIDE SEQUENCE [LARGE SCALE GENOMIC DNA]</scope>
    <source>
        <strain evidence="4">ATCC 64411 / 73-15</strain>
    </source>
</reference>
<dbReference type="GO" id="GO:0005829">
    <property type="term" value="C:cytosol"/>
    <property type="evidence" value="ECO:0007669"/>
    <property type="project" value="TreeGrafter"/>
</dbReference>
<evidence type="ECO:0000313" key="4">
    <source>
        <dbReference type="Proteomes" id="UP000011715"/>
    </source>
</evidence>
<reference evidence="2" key="3">
    <citation type="submission" date="2011-03" db="EMBL/GenBank/DDBJ databases">
        <title>Annotation of Magnaporthe poae ATCC 64411.</title>
        <authorList>
            <person name="Ma L.-J."/>
            <person name="Dead R."/>
            <person name="Young S.K."/>
            <person name="Zeng Q."/>
            <person name="Gargeya S."/>
            <person name="Fitzgerald M."/>
            <person name="Haas B."/>
            <person name="Abouelleil A."/>
            <person name="Alvarado L."/>
            <person name="Arachchi H.M."/>
            <person name="Berlin A."/>
            <person name="Brown A."/>
            <person name="Chapman S.B."/>
            <person name="Chen Z."/>
            <person name="Dunbar C."/>
            <person name="Freedman E."/>
            <person name="Gearin G."/>
            <person name="Gellesch M."/>
            <person name="Goldberg J."/>
            <person name="Griggs A."/>
            <person name="Gujja S."/>
            <person name="Heiman D."/>
            <person name="Howarth C."/>
            <person name="Larson L."/>
            <person name="Lui A."/>
            <person name="MacDonald P.J.P."/>
            <person name="Mehta T."/>
            <person name="Montmayeur A."/>
            <person name="Murphy C."/>
            <person name="Neiman D."/>
            <person name="Pearson M."/>
            <person name="Priest M."/>
            <person name="Roberts A."/>
            <person name="Saif S."/>
            <person name="Shea T."/>
            <person name="Shenoy N."/>
            <person name="Sisk P."/>
            <person name="Stolte C."/>
            <person name="Sykes S."/>
            <person name="Yandava C."/>
            <person name="Wortman J."/>
            <person name="Nusbaum C."/>
            <person name="Birren B."/>
        </authorList>
    </citation>
    <scope>NUCLEOTIDE SEQUENCE</scope>
    <source>
        <strain evidence="2">ATCC 64411</strain>
    </source>
</reference>
<name>A0A0C4DL55_MAGP6</name>
<dbReference type="GO" id="GO:0008757">
    <property type="term" value="F:S-adenosylmethionine-dependent methyltransferase activity"/>
    <property type="evidence" value="ECO:0007669"/>
    <property type="project" value="UniProtKB-ARBA"/>
</dbReference>
<protein>
    <recommendedName>
        <fullName evidence="5">Diaminohydroxyphosphoribosylamino-pyrimidine deaminase</fullName>
    </recommendedName>
</protein>
<dbReference type="InterPro" id="IPR019410">
    <property type="entry name" value="Methyltransf_16"/>
</dbReference>
<reference evidence="2" key="1">
    <citation type="submission" date="2010-05" db="EMBL/GenBank/DDBJ databases">
        <title>The Genome Sequence of Magnaporthe poae strain ATCC 64411.</title>
        <authorList>
            <consortium name="The Broad Institute Genome Sequencing Platform"/>
            <consortium name="Broad Institute Genome Sequencing Center for Infectious Disease"/>
            <person name="Ma L.-J."/>
            <person name="Dead R."/>
            <person name="Young S."/>
            <person name="Zeng Q."/>
            <person name="Koehrsen M."/>
            <person name="Alvarado L."/>
            <person name="Berlin A."/>
            <person name="Chapman S.B."/>
            <person name="Chen Z."/>
            <person name="Freedman E."/>
            <person name="Gellesch M."/>
            <person name="Goldberg J."/>
            <person name="Griggs A."/>
            <person name="Gujja S."/>
            <person name="Heilman E.R."/>
            <person name="Heiman D."/>
            <person name="Hepburn T."/>
            <person name="Howarth C."/>
            <person name="Jen D."/>
            <person name="Larson L."/>
            <person name="Mehta T."/>
            <person name="Neiman D."/>
            <person name="Pearson M."/>
            <person name="Roberts A."/>
            <person name="Saif S."/>
            <person name="Shea T."/>
            <person name="Shenoy N."/>
            <person name="Sisk P."/>
            <person name="Stolte C."/>
            <person name="Sykes S."/>
            <person name="Walk T."/>
            <person name="White J."/>
            <person name="Yandava C."/>
            <person name="Haas B."/>
            <person name="Nusbaum C."/>
            <person name="Birren B."/>
        </authorList>
    </citation>
    <scope>NUCLEOTIDE SEQUENCE</scope>
    <source>
        <strain evidence="2">ATCC 64411</strain>
    </source>
</reference>
<reference evidence="3" key="5">
    <citation type="submission" date="2015-06" db="UniProtKB">
        <authorList>
            <consortium name="EnsemblFungi"/>
        </authorList>
    </citation>
    <scope>IDENTIFICATION</scope>
    <source>
        <strain evidence="3">ATCC 64411</strain>
    </source>
</reference>
<keyword evidence="4" id="KW-1185">Reference proteome</keyword>
<evidence type="ECO:0000313" key="2">
    <source>
        <dbReference type="EMBL" id="KLU81403.1"/>
    </source>
</evidence>
<dbReference type="Gene3D" id="3.40.50.150">
    <property type="entry name" value="Vaccinia Virus protein VP39"/>
    <property type="match status" value="1"/>
</dbReference>
<dbReference type="InterPro" id="IPR029063">
    <property type="entry name" value="SAM-dependent_MTases_sf"/>
</dbReference>
<dbReference type="Pfam" id="PF10294">
    <property type="entry name" value="Methyltransf_16"/>
    <property type="match status" value="2"/>
</dbReference>
<dbReference type="GO" id="GO:0032991">
    <property type="term" value="C:protein-containing complex"/>
    <property type="evidence" value="ECO:0007669"/>
    <property type="project" value="TreeGrafter"/>
</dbReference>
<dbReference type="eggNOG" id="KOG1018">
    <property type="taxonomic scope" value="Eukaryota"/>
</dbReference>
<evidence type="ECO:0000313" key="3">
    <source>
        <dbReference type="EnsemblFungi" id="MAPG_00493T0"/>
    </source>
</evidence>
<dbReference type="OrthoDB" id="2529286at2759"/>
<dbReference type="PANTHER" id="PTHR14614:SF109">
    <property type="entry name" value="RIBOSOMAL LYSINE N-METHYLTRANSFERASE 5"/>
    <property type="match status" value="1"/>
</dbReference>
<dbReference type="EnsemblFungi" id="MAPG_00493T0">
    <property type="protein sequence ID" value="MAPG_00493T0"/>
    <property type="gene ID" value="MAPG_00493"/>
</dbReference>
<reference evidence="3" key="4">
    <citation type="journal article" date="2015" name="G3 (Bethesda)">
        <title>Genome sequences of three phytopathogenic species of the Magnaporthaceae family of fungi.</title>
        <authorList>
            <person name="Okagaki L.H."/>
            <person name="Nunes C.C."/>
            <person name="Sailsbery J."/>
            <person name="Clay B."/>
            <person name="Brown D."/>
            <person name="John T."/>
            <person name="Oh Y."/>
            <person name="Young N."/>
            <person name="Fitzgerald M."/>
            <person name="Haas B.J."/>
            <person name="Zeng Q."/>
            <person name="Young S."/>
            <person name="Adiconis X."/>
            <person name="Fan L."/>
            <person name="Levin J.Z."/>
            <person name="Mitchell T.K."/>
            <person name="Okubara P.A."/>
            <person name="Farman M.L."/>
            <person name="Kohn L.M."/>
            <person name="Birren B."/>
            <person name="Ma L.-J."/>
            <person name="Dean R.A."/>
        </authorList>
    </citation>
    <scope>NUCLEOTIDE SEQUENCE</scope>
    <source>
        <strain evidence="3">ATCC 64411 / 73-15</strain>
    </source>
</reference>
<feature type="compositionally biased region" description="Low complexity" evidence="1">
    <location>
        <begin position="168"/>
        <end position="178"/>
    </location>
</feature>